<name>A0A3A9W1K9_9ACTN</name>
<proteinExistence type="predicted"/>
<protein>
    <submittedName>
        <fullName evidence="7">Uncharacterized protein</fullName>
    </submittedName>
</protein>
<dbReference type="Proteomes" id="UP000268652">
    <property type="component" value="Unassembled WGS sequence"/>
</dbReference>
<evidence type="ECO:0000313" key="8">
    <source>
        <dbReference type="EMBL" id="RKN18653.1"/>
    </source>
</evidence>
<comment type="subcellular location">
    <subcellularLocation>
        <location evidence="1">Membrane</location>
        <topology evidence="1">Multi-pass membrane protein</topology>
    </subcellularLocation>
</comment>
<evidence type="ECO:0000256" key="6">
    <source>
        <dbReference type="SAM" id="Phobius"/>
    </source>
</evidence>
<dbReference type="Pfam" id="PF25129">
    <property type="entry name" value="Pyr4-TMTC"/>
    <property type="match status" value="1"/>
</dbReference>
<dbReference type="OrthoDB" id="7825963at2"/>
<evidence type="ECO:0000313" key="10">
    <source>
        <dbReference type="Proteomes" id="UP000275024"/>
    </source>
</evidence>
<feature type="transmembrane region" description="Helical" evidence="6">
    <location>
        <begin position="157"/>
        <end position="173"/>
    </location>
</feature>
<dbReference type="PANTHER" id="PTHR42038:SF2">
    <property type="entry name" value="TERPENE CYCLASE AUSL"/>
    <property type="match status" value="1"/>
</dbReference>
<organism evidence="7 10">
    <name type="scientific">Streptomyces radicis</name>
    <dbReference type="NCBI Taxonomy" id="1750517"/>
    <lineage>
        <taxon>Bacteria</taxon>
        <taxon>Bacillati</taxon>
        <taxon>Actinomycetota</taxon>
        <taxon>Actinomycetes</taxon>
        <taxon>Kitasatosporales</taxon>
        <taxon>Streptomycetaceae</taxon>
        <taxon>Streptomyces</taxon>
    </lineage>
</organism>
<feature type="compositionally biased region" description="Low complexity" evidence="5">
    <location>
        <begin position="216"/>
        <end position="231"/>
    </location>
</feature>
<dbReference type="PANTHER" id="PTHR42038">
    <property type="match status" value="1"/>
</dbReference>
<feature type="transmembrane region" description="Helical" evidence="6">
    <location>
        <begin position="93"/>
        <end position="113"/>
    </location>
</feature>
<evidence type="ECO:0000256" key="5">
    <source>
        <dbReference type="SAM" id="MobiDB-lite"/>
    </source>
</evidence>
<dbReference type="RefSeq" id="WP_120698804.1">
    <property type="nucleotide sequence ID" value="NZ_RBDX01000021.1"/>
</dbReference>
<evidence type="ECO:0000256" key="4">
    <source>
        <dbReference type="ARBA" id="ARBA00023136"/>
    </source>
</evidence>
<feature type="region of interest" description="Disordered" evidence="5">
    <location>
        <begin position="209"/>
        <end position="231"/>
    </location>
</feature>
<feature type="transmembrane region" description="Helical" evidence="6">
    <location>
        <begin position="125"/>
        <end position="145"/>
    </location>
</feature>
<feature type="transmembrane region" description="Helical" evidence="6">
    <location>
        <begin position="57"/>
        <end position="81"/>
    </location>
</feature>
<keyword evidence="2 6" id="KW-0812">Transmembrane</keyword>
<feature type="transmembrane region" description="Helical" evidence="6">
    <location>
        <begin position="179"/>
        <end position="198"/>
    </location>
</feature>
<dbReference type="GO" id="GO:0016020">
    <property type="term" value="C:membrane"/>
    <property type="evidence" value="ECO:0007669"/>
    <property type="project" value="UniProtKB-SubCell"/>
</dbReference>
<reference evidence="9 10" key="1">
    <citation type="submission" date="2018-09" db="EMBL/GenBank/DDBJ databases">
        <title>Streptomyces sp. nov. DS1-2, an endophytic actinomycete isolated from roots of Dendrobium scabrilingue.</title>
        <authorList>
            <person name="Kuncharoen N."/>
            <person name="Kudo T."/>
            <person name="Ohkuma M."/>
            <person name="Yuki M."/>
            <person name="Tanasupawat S."/>
        </authorList>
    </citation>
    <scope>NUCLEOTIDE SEQUENCE [LARGE SCALE GENOMIC DNA]</scope>
    <source>
        <strain evidence="7 10">AZ1-7</strain>
        <strain evidence="8 9">DS1-2</strain>
    </source>
</reference>
<feature type="transmembrane region" description="Helical" evidence="6">
    <location>
        <begin position="6"/>
        <end position="22"/>
    </location>
</feature>
<dbReference type="GO" id="GO:0016829">
    <property type="term" value="F:lyase activity"/>
    <property type="evidence" value="ECO:0007669"/>
    <property type="project" value="InterPro"/>
</dbReference>
<dbReference type="AlphaFoldDB" id="A0A3A9W1K9"/>
<evidence type="ECO:0000256" key="1">
    <source>
        <dbReference type="ARBA" id="ARBA00004141"/>
    </source>
</evidence>
<evidence type="ECO:0000313" key="9">
    <source>
        <dbReference type="Proteomes" id="UP000268652"/>
    </source>
</evidence>
<keyword evidence="4 6" id="KW-0472">Membrane</keyword>
<evidence type="ECO:0000313" key="7">
    <source>
        <dbReference type="EMBL" id="RKN06323.1"/>
    </source>
</evidence>
<evidence type="ECO:0000256" key="3">
    <source>
        <dbReference type="ARBA" id="ARBA00022989"/>
    </source>
</evidence>
<dbReference type="EMBL" id="RBDX01000021">
    <property type="protein sequence ID" value="RKN06323.1"/>
    <property type="molecule type" value="Genomic_DNA"/>
</dbReference>
<evidence type="ECO:0000256" key="2">
    <source>
        <dbReference type="ARBA" id="ARBA00022692"/>
    </source>
</evidence>
<gene>
    <name evidence="8" type="ORF">D7318_21650</name>
    <name evidence="7" type="ORF">D7319_22790</name>
</gene>
<accession>A0A3A9W1K9</accession>
<dbReference type="InterPro" id="IPR039020">
    <property type="entry name" value="PaxB-like"/>
</dbReference>
<keyword evidence="3 6" id="KW-1133">Transmembrane helix</keyword>
<dbReference type="EMBL" id="RBDY01000018">
    <property type="protein sequence ID" value="RKN18653.1"/>
    <property type="molecule type" value="Genomic_DNA"/>
</dbReference>
<dbReference type="Proteomes" id="UP000275024">
    <property type="component" value="Unassembled WGS sequence"/>
</dbReference>
<sequence length="231" mass="24823">MLADVLSAAGGIAWTIAYLGIIRRGFADRTYGMPFVPLALNATWEFTFGFLEPSPWALQVVVNIVWFCFDVVILVTYFRYGREEFARLADARWFVPWSVAVLAGSLAVMYLTAREFAGDPDHPVDAYSALFSNLVMSMCFIGMLLRRGSSAGQSMTIAVSKAVGTAAVTVMVFDDVGSALVLTTGACVLALDVLYAVLLRRRIREEGGEARRAAEAGDTGEAGKAAAATAP</sequence>
<comment type="caution">
    <text evidence="7">The sequence shown here is derived from an EMBL/GenBank/DDBJ whole genome shotgun (WGS) entry which is preliminary data.</text>
</comment>
<keyword evidence="9" id="KW-1185">Reference proteome</keyword>